<organism evidence="1">
    <name type="scientific">bioreactor metagenome</name>
    <dbReference type="NCBI Taxonomy" id="1076179"/>
    <lineage>
        <taxon>unclassified sequences</taxon>
        <taxon>metagenomes</taxon>
        <taxon>ecological metagenomes</taxon>
    </lineage>
</organism>
<proteinExistence type="predicted"/>
<dbReference type="InterPro" id="IPR008969">
    <property type="entry name" value="CarboxyPept-like_regulatory"/>
</dbReference>
<accession>A0A644V1J7</accession>
<name>A0A644V1J7_9ZZZZ</name>
<sequence length="397" mass="46089">MNAQEFYSVSGKVLDASSKRHLSYASIQLISTNISNVTNSEGNFILKVPVNLKSDTLLVSYLGYKTQKIVLKPGIDQRINIMLNPSEIDLKPITIRPQDPYELVMMAINRIDRNYHVDHMQVTAFYREMIKKGGTYVSINEAVLDINKSAYGSFRMDQIGIYKARGNYDSNRIDTLMVKFQGGPHSALEIDVASDPFLGVEPIVIKEYYDFKMVAPVTIDNKYFYVIEFDQKPYLTDILFRGRLYIESESMAFARIEFNMNVEDNPRANSFFIRKKPSNLKMDVVSAAYLVNYKEINGIWHFDYSRTEVKFNAKWDKRWFRNTYTITSELASTEISDRQRKIENLNRIKSKDIMSNKVQDFTDENFWGAYNIIEPDASIESVISRIIRQLNKRDKDL</sequence>
<protein>
    <recommendedName>
        <fullName evidence="2">TonB-dependent receptor SusC</fullName>
    </recommendedName>
</protein>
<dbReference type="SUPFAM" id="SSF49464">
    <property type="entry name" value="Carboxypeptidase regulatory domain-like"/>
    <property type="match status" value="1"/>
</dbReference>
<reference evidence="1" key="1">
    <citation type="submission" date="2019-08" db="EMBL/GenBank/DDBJ databases">
        <authorList>
            <person name="Kucharzyk K."/>
            <person name="Murdoch R.W."/>
            <person name="Higgins S."/>
            <person name="Loffler F."/>
        </authorList>
    </citation>
    <scope>NUCLEOTIDE SEQUENCE</scope>
</reference>
<dbReference type="AlphaFoldDB" id="A0A644V1J7"/>
<dbReference type="Gene3D" id="2.60.40.1120">
    <property type="entry name" value="Carboxypeptidase-like, regulatory domain"/>
    <property type="match status" value="1"/>
</dbReference>
<comment type="caution">
    <text evidence="1">The sequence shown here is derived from an EMBL/GenBank/DDBJ whole genome shotgun (WGS) entry which is preliminary data.</text>
</comment>
<evidence type="ECO:0000313" key="1">
    <source>
        <dbReference type="EMBL" id="MPL85209.1"/>
    </source>
</evidence>
<dbReference type="Pfam" id="PF13715">
    <property type="entry name" value="CarbopepD_reg_2"/>
    <property type="match status" value="1"/>
</dbReference>
<dbReference type="EMBL" id="VSSQ01000202">
    <property type="protein sequence ID" value="MPL85209.1"/>
    <property type="molecule type" value="Genomic_DNA"/>
</dbReference>
<gene>
    <name evidence="1" type="ORF">SDC9_31177</name>
</gene>
<evidence type="ECO:0008006" key="2">
    <source>
        <dbReference type="Google" id="ProtNLM"/>
    </source>
</evidence>